<keyword evidence="1" id="KW-0812">Transmembrane</keyword>
<evidence type="ECO:0000313" key="2">
    <source>
        <dbReference type="EMBL" id="AJY75094.1"/>
    </source>
</evidence>
<evidence type="ECO:0000256" key="1">
    <source>
        <dbReference type="SAM" id="Phobius"/>
    </source>
</evidence>
<dbReference type="OrthoDB" id="1726922at2"/>
<evidence type="ECO:0000313" key="3">
    <source>
        <dbReference type="Proteomes" id="UP000032633"/>
    </source>
</evidence>
<protein>
    <submittedName>
        <fullName evidence="2">Uncharacterized protein</fullName>
    </submittedName>
</protein>
<dbReference type="PATRIC" id="fig|1126833.4.peg.2527"/>
<name>A0A0D5NI73_9BACL</name>
<sequence>MASLSGVRRFIATESLLGAGVGIFSLILNLHLLDRGTGLHSGKVYFAEAVRKTRAHYRAVARQTNMTL</sequence>
<gene>
    <name evidence="2" type="ORF">VN24_11540</name>
</gene>
<dbReference type="HOGENOM" id="CLU_2789968_0_0_9"/>
<keyword evidence="1" id="KW-0472">Membrane</keyword>
<organism evidence="2 3">
    <name type="scientific">Paenibacillus beijingensis</name>
    <dbReference type="NCBI Taxonomy" id="1126833"/>
    <lineage>
        <taxon>Bacteria</taxon>
        <taxon>Bacillati</taxon>
        <taxon>Bacillota</taxon>
        <taxon>Bacilli</taxon>
        <taxon>Bacillales</taxon>
        <taxon>Paenibacillaceae</taxon>
        <taxon>Paenibacillus</taxon>
    </lineage>
</organism>
<reference evidence="2 3" key="1">
    <citation type="journal article" date="2015" name="J. Biotechnol.">
        <title>Complete genome sequence of Paenibacillus beijingensis 7188(T) (=DSM 24997(T)), a novel rhizobacterium from jujube garden soil.</title>
        <authorList>
            <person name="Kwak Y."/>
            <person name="Shin J.H."/>
        </authorList>
    </citation>
    <scope>NUCLEOTIDE SEQUENCE [LARGE SCALE GENOMIC DNA]</scope>
    <source>
        <strain evidence="2 3">DSM 24997</strain>
    </source>
</reference>
<dbReference type="EMBL" id="CP011058">
    <property type="protein sequence ID" value="AJY75094.1"/>
    <property type="molecule type" value="Genomic_DNA"/>
</dbReference>
<accession>A0A0D5NI73</accession>
<proteinExistence type="predicted"/>
<dbReference type="Proteomes" id="UP000032633">
    <property type="component" value="Chromosome"/>
</dbReference>
<reference evidence="3" key="2">
    <citation type="submission" date="2015-03" db="EMBL/GenBank/DDBJ databases">
        <title>Genome sequence of Paenibacillus beijingensis strain DSM 24997T.</title>
        <authorList>
            <person name="Kwak Y."/>
            <person name="Shin J.-H."/>
        </authorList>
    </citation>
    <scope>NUCLEOTIDE SEQUENCE [LARGE SCALE GENOMIC DNA]</scope>
    <source>
        <strain evidence="3">DSM 24997</strain>
    </source>
</reference>
<feature type="transmembrane region" description="Helical" evidence="1">
    <location>
        <begin position="15"/>
        <end position="33"/>
    </location>
</feature>
<dbReference type="KEGG" id="pbj:VN24_11540"/>
<keyword evidence="3" id="KW-1185">Reference proteome</keyword>
<keyword evidence="1" id="KW-1133">Transmembrane helix</keyword>
<dbReference type="AlphaFoldDB" id="A0A0D5NI73"/>